<dbReference type="EMBL" id="DSUT01000121">
    <property type="protein sequence ID" value="HGK28460.1"/>
    <property type="molecule type" value="Genomic_DNA"/>
</dbReference>
<keyword evidence="10" id="KW-0479">Metal-binding</keyword>
<feature type="binding site" evidence="10">
    <location>
        <position position="231"/>
    </location>
    <ligand>
        <name>ATP</name>
        <dbReference type="ChEBI" id="CHEBI:30616"/>
    </ligand>
</feature>
<evidence type="ECO:0000256" key="10">
    <source>
        <dbReference type="HAMAP-Rule" id="MF_00453"/>
    </source>
</evidence>
<dbReference type="InterPro" id="IPR008210">
    <property type="entry name" value="PEP_carboxykinase_N"/>
</dbReference>
<dbReference type="HAMAP" id="MF_00453">
    <property type="entry name" value="PEPCK_ATP"/>
    <property type="match status" value="1"/>
</dbReference>
<evidence type="ECO:0000256" key="8">
    <source>
        <dbReference type="ARBA" id="ARBA00023239"/>
    </source>
</evidence>
<dbReference type="Gene3D" id="3.40.449.10">
    <property type="entry name" value="Phosphoenolpyruvate Carboxykinase, domain 1"/>
    <property type="match status" value="1"/>
</dbReference>
<keyword evidence="4 10" id="KW-0312">Gluconeogenesis</keyword>
<dbReference type="EC" id="4.1.1.49" evidence="3 10"/>
<dbReference type="PANTHER" id="PTHR30031">
    <property type="entry name" value="PHOSPHOENOLPYRUVATE CARBOXYKINASE ATP"/>
    <property type="match status" value="1"/>
</dbReference>
<feature type="binding site" evidence="10">
    <location>
        <position position="339"/>
    </location>
    <ligand>
        <name>substrate</name>
    </ligand>
</feature>
<accession>A0A7C4GGV3</accession>
<evidence type="ECO:0000256" key="4">
    <source>
        <dbReference type="ARBA" id="ARBA00022432"/>
    </source>
</evidence>
<dbReference type="SUPFAM" id="SSF53795">
    <property type="entry name" value="PEP carboxykinase-like"/>
    <property type="match status" value="1"/>
</dbReference>
<comment type="caution">
    <text evidence="11">The sequence shown here is derived from an EMBL/GenBank/DDBJ whole genome shotgun (WGS) entry which is preliminary data.</text>
</comment>
<feature type="binding site" evidence="10">
    <location>
        <position position="464"/>
    </location>
    <ligand>
        <name>ATP</name>
        <dbReference type="ChEBI" id="CHEBI:30616"/>
    </ligand>
</feature>
<feature type="binding site" evidence="10">
    <location>
        <position position="231"/>
    </location>
    <ligand>
        <name>Mn(2+)</name>
        <dbReference type="ChEBI" id="CHEBI:29035"/>
    </ligand>
</feature>
<proteinExistence type="inferred from homology"/>
<keyword evidence="8 10" id="KW-0456">Lyase</keyword>
<keyword evidence="11" id="KW-0418">Kinase</keyword>
<evidence type="ECO:0000256" key="9">
    <source>
        <dbReference type="ARBA" id="ARBA00047371"/>
    </source>
</evidence>
<evidence type="ECO:0000256" key="6">
    <source>
        <dbReference type="ARBA" id="ARBA00022793"/>
    </source>
</evidence>
<dbReference type="GO" id="GO:0005524">
    <property type="term" value="F:ATP binding"/>
    <property type="evidence" value="ECO:0007669"/>
    <property type="project" value="UniProtKB-UniRule"/>
</dbReference>
<dbReference type="Gene3D" id="2.170.8.10">
    <property type="entry name" value="Phosphoenolpyruvate Carboxykinase, domain 2"/>
    <property type="match status" value="1"/>
</dbReference>
<keyword evidence="7 10" id="KW-0067">ATP-binding</keyword>
<dbReference type="AlphaFoldDB" id="A0A7C4GGV3"/>
<feature type="binding site" evidence="10">
    <location>
        <position position="296"/>
    </location>
    <ligand>
        <name>ATP</name>
        <dbReference type="ChEBI" id="CHEBI:30616"/>
    </ligand>
</feature>
<evidence type="ECO:0000256" key="1">
    <source>
        <dbReference type="ARBA" id="ARBA00004742"/>
    </source>
</evidence>
<feature type="binding site" evidence="10">
    <location>
        <begin position="247"/>
        <end position="255"/>
    </location>
    <ligand>
        <name>ATP</name>
        <dbReference type="ChEBI" id="CHEBI:30616"/>
    </ligand>
</feature>
<dbReference type="GO" id="GO:0006094">
    <property type="term" value="P:gluconeogenesis"/>
    <property type="evidence" value="ECO:0007669"/>
    <property type="project" value="UniProtKB-UniRule"/>
</dbReference>
<keyword evidence="10" id="KW-0963">Cytoplasm</keyword>
<comment type="catalytic activity">
    <reaction evidence="9 10">
        <text>oxaloacetate + ATP = phosphoenolpyruvate + ADP + CO2</text>
        <dbReference type="Rhea" id="RHEA:18617"/>
        <dbReference type="ChEBI" id="CHEBI:16452"/>
        <dbReference type="ChEBI" id="CHEBI:16526"/>
        <dbReference type="ChEBI" id="CHEBI:30616"/>
        <dbReference type="ChEBI" id="CHEBI:58702"/>
        <dbReference type="ChEBI" id="CHEBI:456216"/>
        <dbReference type="EC" id="4.1.1.49"/>
    </reaction>
</comment>
<keyword evidence="5 10" id="KW-0547">Nucleotide-binding</keyword>
<feature type="binding site" evidence="10">
    <location>
        <position position="212"/>
    </location>
    <ligand>
        <name>ATP</name>
        <dbReference type="ChEBI" id="CHEBI:30616"/>
    </ligand>
</feature>
<keyword evidence="10" id="KW-0464">Manganese</keyword>
<evidence type="ECO:0000313" key="11">
    <source>
        <dbReference type="EMBL" id="HGK28460.1"/>
    </source>
</evidence>
<dbReference type="InterPro" id="IPR013035">
    <property type="entry name" value="PEP_carboxykinase_C"/>
</dbReference>
<comment type="pathway">
    <text evidence="1 10">Carbohydrate biosynthesis; gluconeogenesis.</text>
</comment>
<dbReference type="UniPathway" id="UPA00138"/>
<evidence type="ECO:0000256" key="7">
    <source>
        <dbReference type="ARBA" id="ARBA00022840"/>
    </source>
</evidence>
<comment type="subcellular location">
    <subcellularLocation>
        <location evidence="10">Cytoplasm</location>
    </subcellularLocation>
</comment>
<sequence>MIPADPDSVDSLLQQHPALRLNPPRRELIRDAVSRREALVAACGCLATWTPPESTGRSPLDTVIVRRPESEAQIDWDSPNNLPVPPETFAMVLEDALRLLAHKPAIYVTDRVLGADARYALPVRTVTDRALHALFSDNMFRPVPTEIAASRFAARPFTLIVLPYDKLDPDRYAGRLRKLPKTGKTSTMVIAIDFDSRLGIVFGSAYCGSVKKLMFTVMNYLLPAEGILPLHCSATEGREGDTALLLGLSGTGKTTLSADPRRTLLGDDEHAWSDDGVANLENGCYAKLINLDPRKEPDIYRACFHPAPCEEHGAIVENAMFYPDGTFDLNDERLTPNSRGSFPLSFIANTKDPPVGGHPRTIVFLTADANGVLPPVARLTRQQAMLWFLMGYTSKLAGTETGIVEPKSTFSRFFGQPFMPRNPDVYAHLLGEKLARHQTRVYLVNTGWTGGPFGVGRRIDIALTREIVESTLAGRLEKVEYDEDRLFHLQVPRTCPGVADPALLNPRRTWSNPAAYEARAHKLAAEFCASFAKSYSGKGIDPAVARECPGA</sequence>
<dbReference type="SUPFAM" id="SSF68923">
    <property type="entry name" value="PEP carboxykinase N-terminal domain"/>
    <property type="match status" value="1"/>
</dbReference>
<dbReference type="GO" id="GO:0004612">
    <property type="term" value="F:phosphoenolpyruvate carboxykinase (ATP) activity"/>
    <property type="evidence" value="ECO:0007669"/>
    <property type="project" value="UniProtKB-UniRule"/>
</dbReference>
<dbReference type="PANTHER" id="PTHR30031:SF0">
    <property type="entry name" value="PHOSPHOENOLPYRUVATE CARBOXYKINASE (ATP)"/>
    <property type="match status" value="1"/>
</dbReference>
<reference evidence="11" key="1">
    <citation type="journal article" date="2020" name="mSystems">
        <title>Genome- and Community-Level Interaction Insights into Carbon Utilization and Element Cycling Functions of Hydrothermarchaeota in Hydrothermal Sediment.</title>
        <authorList>
            <person name="Zhou Z."/>
            <person name="Liu Y."/>
            <person name="Xu W."/>
            <person name="Pan J."/>
            <person name="Luo Z.H."/>
            <person name="Li M."/>
        </authorList>
    </citation>
    <scope>NUCLEOTIDE SEQUENCE [LARGE SCALE GENOMIC DNA]</scope>
    <source>
        <strain evidence="11">SpSt-488</strain>
    </source>
</reference>
<evidence type="ECO:0000256" key="5">
    <source>
        <dbReference type="ARBA" id="ARBA00022741"/>
    </source>
</evidence>
<feature type="binding site" evidence="10">
    <location>
        <position position="206"/>
    </location>
    <ligand>
        <name>substrate</name>
    </ligand>
</feature>
<dbReference type="PIRSF" id="PIRSF006294">
    <property type="entry name" value="PEP_crbxkin"/>
    <property type="match status" value="1"/>
</dbReference>
<dbReference type="GO" id="GO:0046872">
    <property type="term" value="F:metal ion binding"/>
    <property type="evidence" value="ECO:0007669"/>
    <property type="project" value="UniProtKB-KW"/>
</dbReference>
<name>A0A7C4GGV3_UNCW3</name>
<keyword evidence="11" id="KW-0670">Pyruvate</keyword>
<feature type="binding site" evidence="10">
    <location>
        <begin position="458"/>
        <end position="459"/>
    </location>
    <ligand>
        <name>ATP</name>
        <dbReference type="ChEBI" id="CHEBI:30616"/>
    </ligand>
</feature>
<comment type="function">
    <text evidence="10">Involved in the gluconeogenesis. Catalyzes the conversion of oxaloacetate (OAA) to phosphoenolpyruvate (PEP) through direct phosphoryl transfer between the nucleoside triphosphate and OAA.</text>
</comment>
<evidence type="ECO:0000256" key="3">
    <source>
        <dbReference type="ARBA" id="ARBA00012363"/>
    </source>
</evidence>
<organism evidence="11">
    <name type="scientific">candidate division WOR-3 bacterium</name>
    <dbReference type="NCBI Taxonomy" id="2052148"/>
    <lineage>
        <taxon>Bacteria</taxon>
        <taxon>Bacteria division WOR-3</taxon>
    </lineage>
</organism>
<keyword evidence="11" id="KW-0808">Transferase</keyword>
<comment type="similarity">
    <text evidence="2 10">Belongs to the phosphoenolpyruvate carboxykinase (ATP) family.</text>
</comment>
<protein>
    <recommendedName>
        <fullName evidence="3 10">Phosphoenolpyruvate carboxykinase (ATP)</fullName>
        <shortName evidence="10">PCK</shortName>
        <shortName evidence="10">PEP carboxykinase</shortName>
        <shortName evidence="10">PEPCK</shortName>
        <ecNumber evidence="3 10">4.1.1.49</ecNumber>
    </recommendedName>
</protein>
<feature type="binding site" evidence="10">
    <location>
        <position position="339"/>
    </location>
    <ligand>
        <name>ATP</name>
        <dbReference type="ChEBI" id="CHEBI:30616"/>
    </ligand>
</feature>
<feature type="binding site" evidence="10">
    <location>
        <position position="57"/>
    </location>
    <ligand>
        <name>substrate</name>
    </ligand>
</feature>
<feature type="binding site" evidence="10">
    <location>
        <position position="268"/>
    </location>
    <ligand>
        <name>Mn(2+)</name>
        <dbReference type="ChEBI" id="CHEBI:29035"/>
    </ligand>
</feature>
<dbReference type="Pfam" id="PF01293">
    <property type="entry name" value="PEPCK_ATP"/>
    <property type="match status" value="1"/>
</dbReference>
<dbReference type="Gene3D" id="3.90.228.20">
    <property type="match status" value="1"/>
</dbReference>
<gene>
    <name evidence="10" type="primary">pckA</name>
    <name evidence="11" type="ORF">ENS41_05840</name>
</gene>
<dbReference type="InterPro" id="IPR001272">
    <property type="entry name" value="PEP_carboxykinase_ATP"/>
</dbReference>
<comment type="cofactor">
    <cofactor evidence="10">
        <name>Mn(2+)</name>
        <dbReference type="ChEBI" id="CHEBI:29035"/>
    </cofactor>
    <text evidence="10">Binds 1 Mn(2+) ion per subunit.</text>
</comment>
<evidence type="ECO:0000256" key="2">
    <source>
        <dbReference type="ARBA" id="ARBA00006052"/>
    </source>
</evidence>
<dbReference type="GO" id="GO:0016301">
    <property type="term" value="F:kinase activity"/>
    <property type="evidence" value="ECO:0007669"/>
    <property type="project" value="UniProtKB-KW"/>
</dbReference>
<feature type="binding site" evidence="10">
    <location>
        <position position="212"/>
    </location>
    <ligand>
        <name>substrate</name>
    </ligand>
</feature>
<feature type="binding site" evidence="10">
    <location>
        <position position="212"/>
    </location>
    <ligand>
        <name>Mn(2+)</name>
        <dbReference type="ChEBI" id="CHEBI:29035"/>
    </ligand>
</feature>
<keyword evidence="6 10" id="KW-0210">Decarboxylase</keyword>
<dbReference type="GO" id="GO:0005829">
    <property type="term" value="C:cytosol"/>
    <property type="evidence" value="ECO:0007669"/>
    <property type="project" value="TreeGrafter"/>
</dbReference>